<sequence length="1666" mass="177758">MAPLDGDCATLLSSQSLTPIAQLGPDLPGQSQRVIRGEVTITWPYSAVTKTVAFLLAEPDVRLRRAKGQVRIELRGPSAKAASECGIGAGDELLFSLNGVEWAKDESPGRIPGSRLDWQLRFNERLALQVKSVESSELKFINIDHPEPDPPPEPLAEARATTPEPVPIGPDVQSAVRKIPDFAPNEYPSPAFVKRARLSYGALFEGGFDIFEEDGGAKGRGRKRTRFGRDSSAWRYTSQSPSPGPASPAQDAMDEDIHADLSAQPSPKPQMMDEGCQAVEATMTEAASEPVDVGALVTPQKMASPPPESSTPVPQEDAAALAREHHTLVPQEQDVFLTSSLEDGARSGGQQSLVPARDESRLTPQPIPPEQSEEPSLGVETVQVTKTEPQQPDSPPAKITETFSTSLFGTTKPSSSGFSLFGMGAPAGVESTLNIADRVRFGFSHIPQTAHSQVAPPNDTAPDPDRDRHEAYPVSYLDDQSAPNKLPDAAAYLNAADERGEMAIQDDGIVPEAPPVQCFGQGQWEMSTQSPHYNPVEGGHFGADALDEGTGITTEQAPLHANEVALGSVPAGFASYGQAGIPEGSPKGPPHRAMSREDQTVMEDEKTISGDEVGIDDEEDEDAEYDEYAYGERIEQGDYDQRNYDIPSDDDEGLSEEEDEIKQEAGDRYGDGEMYDEDDEEDEGDYWDEDEESYDESEEDEDGYDMGGSQQQPLRKPTASAPPGEPVVISLLSDSEDDDEPAPTPSKPPVASQTAPIQHPPESSAKSKSSPEPKVQRPSDAPEPEKSVATSPGAEKSQHHSSIFGQTHVVDFGIPSNGISTQLKATVEETDSGPEASSSASQGVGSFKTAETRTNLHTLEIESAPSEASSEGLFIRKLRPEYLEAEDERVSDGSNNESEEVDEIAENGGDGEAHVQELDRTPLSDKDEQIEVEEVSRDEEVHDQHAKTRDSDGSLTDDDDSSFASQVEMSQELGVIEYEDLMEDVVTEAQGPAGTTQSDMEIEEVSDEDVDMIDVASAHSETFPQDNQPSKNTEQEGPGGRPEFTSAAVGGVASEVAVVADVMSDFRPDAPTAQQGAQTPASGANEQDTGVSKPADKASAVTPKHTGKDTSVLKPASPSIPSSELGTVEDEAPSLVTPNPPHPVSKEAQELLSPSQSQLADETKSHAKRMGQQVQRGGKSQDEPTTRERISSADTLAQQQREASREPSAQGPAENMHTPPAESRREADEGQAVNGDVISGTQEVYSPEGRAVTATLEDDKVIPVSSPLVQPRDVDTDEVAPDDQPAMLPSSQAEQAQHEQSSTENADLAEQSHELAVPQQPSPAVKGVAEEHVTMQEQPTQEEQPSQDIDASQARSKTRSPSPDISIHLARQAVATRRSKRGQEPKKVPEPLRTSPRLTRGRSNSLQANTTPERDEGGDNSVSLARAALASPSKMDGSAPLTPTTTAALKSELTKRLRTDLPECVPLRNLRLHNEKFPNVVAIVTTHPTPATRAKGGPREFFMSFHVTDPSAAPAGVVEVQLYRPHKDSLPVVKPGDAVLLQRFQVKSLSKKGWGLRTQGESAWAVFEENDGVGAGAGAGATGSGGNGEGKDGSGSGSVPQIKGPPVEDYEGYVEYVGLLKRWFRGLMSDAAARERLERADRKLVEAGGGGAAAGGAGGGSGGGGK</sequence>
<feature type="compositionally biased region" description="Polar residues" evidence="1">
    <location>
        <begin position="1192"/>
        <end position="1201"/>
    </location>
</feature>
<feature type="compositionally biased region" description="Basic and acidic residues" evidence="1">
    <location>
        <begin position="630"/>
        <end position="643"/>
    </location>
</feature>
<proteinExistence type="predicted"/>
<keyword evidence="4" id="KW-1185">Reference proteome</keyword>
<feature type="compositionally biased region" description="Basic and acidic residues" evidence="1">
    <location>
        <begin position="1381"/>
        <end position="1390"/>
    </location>
</feature>
<feature type="region of interest" description="Disordered" evidence="1">
    <location>
        <begin position="447"/>
        <end position="468"/>
    </location>
</feature>
<feature type="compositionally biased region" description="Basic and acidic residues" evidence="1">
    <location>
        <begin position="594"/>
        <end position="609"/>
    </location>
</feature>
<feature type="compositionally biased region" description="Acidic residues" evidence="1">
    <location>
        <begin position="613"/>
        <end position="629"/>
    </location>
</feature>
<gene>
    <name evidence="3" type="ORF">MFIFM68171_05236</name>
</gene>
<dbReference type="InterPro" id="IPR011564">
    <property type="entry name" value="Telomer_end-bd_POT1/Cdc13"/>
</dbReference>
<feature type="compositionally biased region" description="Low complexity" evidence="1">
    <location>
        <begin position="1070"/>
        <end position="1084"/>
    </location>
</feature>
<dbReference type="SUPFAM" id="SSF50249">
    <property type="entry name" value="Nucleic acid-binding proteins"/>
    <property type="match status" value="1"/>
</dbReference>
<name>A0ABQ0GBB9_9PEZI</name>
<feature type="compositionally biased region" description="Low complexity" evidence="1">
    <location>
        <begin position="1290"/>
        <end position="1302"/>
    </location>
</feature>
<dbReference type="SMART" id="SM00976">
    <property type="entry name" value="Telo_bind"/>
    <property type="match status" value="1"/>
</dbReference>
<dbReference type="GeneID" id="98175979"/>
<feature type="compositionally biased region" description="Acidic residues" evidence="1">
    <location>
        <begin position="673"/>
        <end position="704"/>
    </location>
</feature>
<feature type="region of interest" description="Disordered" evidence="1">
    <location>
        <begin position="885"/>
        <end position="971"/>
    </location>
</feature>
<feature type="region of interest" description="Disordered" evidence="1">
    <location>
        <begin position="987"/>
        <end position="1048"/>
    </location>
</feature>
<feature type="compositionally biased region" description="Polar residues" evidence="1">
    <location>
        <begin position="1019"/>
        <end position="1032"/>
    </location>
</feature>
<feature type="region of interest" description="Disordered" evidence="1">
    <location>
        <begin position="1067"/>
        <end position="1420"/>
    </location>
</feature>
<dbReference type="RefSeq" id="XP_070916757.1">
    <property type="nucleotide sequence ID" value="XM_071060656.1"/>
</dbReference>
<evidence type="ECO:0000259" key="2">
    <source>
        <dbReference type="SMART" id="SM00976"/>
    </source>
</evidence>
<feature type="compositionally biased region" description="Basic and acidic residues" evidence="1">
    <location>
        <begin position="662"/>
        <end position="671"/>
    </location>
</feature>
<feature type="region of interest" description="Disordered" evidence="1">
    <location>
        <begin position="1576"/>
        <end position="1604"/>
    </location>
</feature>
<feature type="domain" description="Telomeric single stranded DNA binding POT1/Cdc13" evidence="2">
    <location>
        <begin position="1464"/>
        <end position="1592"/>
    </location>
</feature>
<dbReference type="InterPro" id="IPR012340">
    <property type="entry name" value="NA-bd_OB-fold"/>
</dbReference>
<dbReference type="Pfam" id="PF02765">
    <property type="entry name" value="POT1"/>
    <property type="match status" value="1"/>
</dbReference>
<feature type="region of interest" description="Disordered" evidence="1">
    <location>
        <begin position="211"/>
        <end position="276"/>
    </location>
</feature>
<feature type="compositionally biased region" description="Low complexity" evidence="1">
    <location>
        <begin position="1336"/>
        <end position="1347"/>
    </location>
</feature>
<feature type="compositionally biased region" description="Acidic residues" evidence="1">
    <location>
        <begin position="1000"/>
        <end position="1012"/>
    </location>
</feature>
<dbReference type="CDD" id="cd04497">
    <property type="entry name" value="hPOT1_OB1_like"/>
    <property type="match status" value="1"/>
</dbReference>
<feature type="region of interest" description="Disordered" evidence="1">
    <location>
        <begin position="142"/>
        <end position="169"/>
    </location>
</feature>
<evidence type="ECO:0000256" key="1">
    <source>
        <dbReference type="SAM" id="MobiDB-lite"/>
    </source>
</evidence>
<dbReference type="EMBL" id="BAAFSV010000002">
    <property type="protein sequence ID" value="GAB1315026.1"/>
    <property type="molecule type" value="Genomic_DNA"/>
</dbReference>
<feature type="compositionally biased region" description="Polar residues" evidence="1">
    <location>
        <begin position="1401"/>
        <end position="1411"/>
    </location>
</feature>
<feature type="compositionally biased region" description="Polar residues" evidence="1">
    <location>
        <begin position="835"/>
        <end position="844"/>
    </location>
</feature>
<protein>
    <recommendedName>
        <fullName evidence="2">Telomeric single stranded DNA binding POT1/Cdc13 domain-containing protein</fullName>
    </recommendedName>
</protein>
<feature type="region of interest" description="Disordered" evidence="1">
    <location>
        <begin position="577"/>
        <end position="851"/>
    </location>
</feature>
<feature type="compositionally biased region" description="Polar residues" evidence="1">
    <location>
        <begin position="1349"/>
        <end position="1363"/>
    </location>
</feature>
<feature type="compositionally biased region" description="Gly residues" evidence="1">
    <location>
        <begin position="1647"/>
        <end position="1666"/>
    </location>
</feature>
<dbReference type="Proteomes" id="UP001628179">
    <property type="component" value="Unassembled WGS sequence"/>
</dbReference>
<evidence type="ECO:0000313" key="4">
    <source>
        <dbReference type="Proteomes" id="UP001628179"/>
    </source>
</evidence>
<accession>A0ABQ0GBB9</accession>
<feature type="compositionally biased region" description="Polar residues" evidence="1">
    <location>
        <begin position="382"/>
        <end position="391"/>
    </location>
</feature>
<reference evidence="3 4" key="1">
    <citation type="submission" date="2024-09" db="EMBL/GenBank/DDBJ databases">
        <title>Itraconazole resistance in Madurella fahalii resulting from another homologue of gene encoding cytochrome P450 14-alpha sterol demethylase (CYP51).</title>
        <authorList>
            <person name="Yoshioka I."/>
            <person name="Fahal A.H."/>
            <person name="Kaneko S."/>
            <person name="Yaguchi T."/>
        </authorList>
    </citation>
    <scope>NUCLEOTIDE SEQUENCE [LARGE SCALE GENOMIC DNA]</scope>
    <source>
        <strain evidence="3 4">IFM 68171</strain>
    </source>
</reference>
<feature type="compositionally biased region" description="Basic and acidic residues" evidence="1">
    <location>
        <begin position="1179"/>
        <end position="1191"/>
    </location>
</feature>
<feature type="compositionally biased region" description="Acidic residues" evidence="1">
    <location>
        <begin position="647"/>
        <end position="661"/>
    </location>
</feature>
<organism evidence="3 4">
    <name type="scientific">Madurella fahalii</name>
    <dbReference type="NCBI Taxonomy" id="1157608"/>
    <lineage>
        <taxon>Eukaryota</taxon>
        <taxon>Fungi</taxon>
        <taxon>Dikarya</taxon>
        <taxon>Ascomycota</taxon>
        <taxon>Pezizomycotina</taxon>
        <taxon>Sordariomycetes</taxon>
        <taxon>Sordariomycetidae</taxon>
        <taxon>Sordariales</taxon>
        <taxon>Sordariales incertae sedis</taxon>
        <taxon>Madurella</taxon>
    </lineage>
</organism>
<evidence type="ECO:0000313" key="3">
    <source>
        <dbReference type="EMBL" id="GAB1315026.1"/>
    </source>
</evidence>
<feature type="region of interest" description="Disordered" evidence="1">
    <location>
        <begin position="294"/>
        <end position="400"/>
    </location>
</feature>
<dbReference type="Gene3D" id="2.40.50.140">
    <property type="entry name" value="Nucleic acid-binding proteins"/>
    <property type="match status" value="1"/>
</dbReference>
<feature type="compositionally biased region" description="Gly residues" evidence="1">
    <location>
        <begin position="1576"/>
        <end position="1596"/>
    </location>
</feature>
<feature type="region of interest" description="Disordered" evidence="1">
    <location>
        <begin position="1646"/>
        <end position="1666"/>
    </location>
</feature>
<comment type="caution">
    <text evidence="3">The sequence shown here is derived from an EMBL/GenBank/DDBJ whole genome shotgun (WGS) entry which is preliminary data.</text>
</comment>
<feature type="compositionally biased region" description="Basic and acidic residues" evidence="1">
    <location>
        <begin position="911"/>
        <end position="952"/>
    </location>
</feature>